<evidence type="ECO:0000256" key="1">
    <source>
        <dbReference type="SAM" id="MobiDB-lite"/>
    </source>
</evidence>
<reference evidence="2 3" key="1">
    <citation type="submission" date="2015-06" db="EMBL/GenBank/DDBJ databases">
        <title>Cloning and characterization of the uncialamcin biosynthetic gene cluster.</title>
        <authorList>
            <person name="Yan X."/>
            <person name="Huang T."/>
            <person name="Ge H."/>
            <person name="Shen B."/>
        </authorList>
    </citation>
    <scope>NUCLEOTIDE SEQUENCE [LARGE SCALE GENOMIC DNA]</scope>
    <source>
        <strain evidence="2 3">DCA2648</strain>
    </source>
</reference>
<proteinExistence type="predicted"/>
<dbReference type="Proteomes" id="UP000186455">
    <property type="component" value="Unassembled WGS sequence"/>
</dbReference>
<sequence length="119" mass="12959">MTVIELDVEIDPHDAGLPGSVLIDVEERKFTDHGINVKVLAVEEGHGFGVSEIVTIALSIAGGVASDVIASSLKSATRGVIRRVRSRRSRSDGSIEGITELIDRERREPQQTESERDPR</sequence>
<feature type="region of interest" description="Disordered" evidence="1">
    <location>
        <begin position="85"/>
        <end position="119"/>
    </location>
</feature>
<organism evidence="2 3">
    <name type="scientific">Streptomyces uncialis</name>
    <dbReference type="NCBI Taxonomy" id="1048205"/>
    <lineage>
        <taxon>Bacteria</taxon>
        <taxon>Bacillati</taxon>
        <taxon>Actinomycetota</taxon>
        <taxon>Actinomycetes</taxon>
        <taxon>Kitasatosporales</taxon>
        <taxon>Streptomycetaceae</taxon>
        <taxon>Streptomyces</taxon>
    </lineage>
</organism>
<feature type="compositionally biased region" description="Basic and acidic residues" evidence="1">
    <location>
        <begin position="101"/>
        <end position="119"/>
    </location>
</feature>
<gene>
    <name evidence="2" type="ORF">AB852_08480</name>
</gene>
<dbReference type="AlphaFoldDB" id="A0A1Q4V928"/>
<name>A0A1Q4V928_9ACTN</name>
<accession>A0A1Q4V928</accession>
<dbReference type="STRING" id="1048205.AB852_08480"/>
<protein>
    <submittedName>
        <fullName evidence="2">Uncharacterized protein</fullName>
    </submittedName>
</protein>
<dbReference type="EMBL" id="LFBV01000002">
    <property type="protein sequence ID" value="OKH94358.1"/>
    <property type="molecule type" value="Genomic_DNA"/>
</dbReference>
<dbReference type="RefSeq" id="WP_073785728.1">
    <property type="nucleotide sequence ID" value="NZ_LFBV01000002.1"/>
</dbReference>
<evidence type="ECO:0000313" key="3">
    <source>
        <dbReference type="Proteomes" id="UP000186455"/>
    </source>
</evidence>
<comment type="caution">
    <text evidence="2">The sequence shown here is derived from an EMBL/GenBank/DDBJ whole genome shotgun (WGS) entry which is preliminary data.</text>
</comment>
<evidence type="ECO:0000313" key="2">
    <source>
        <dbReference type="EMBL" id="OKH94358.1"/>
    </source>
</evidence>
<keyword evidence="3" id="KW-1185">Reference proteome</keyword>